<protein>
    <submittedName>
        <fullName evidence="2">Uncharacterized protein</fullName>
    </submittedName>
</protein>
<keyword evidence="1" id="KW-0472">Membrane</keyword>
<evidence type="ECO:0000256" key="1">
    <source>
        <dbReference type="SAM" id="Phobius"/>
    </source>
</evidence>
<dbReference type="Proteomes" id="UP001176806">
    <property type="component" value="Unassembled WGS sequence"/>
</dbReference>
<name>A0ABT8WLL2_9FLAO</name>
<keyword evidence="1" id="KW-0812">Transmembrane</keyword>
<organism evidence="2 3">
    <name type="scientific">Flavivirga jejuensis</name>
    <dbReference type="NCBI Taxonomy" id="870487"/>
    <lineage>
        <taxon>Bacteria</taxon>
        <taxon>Pseudomonadati</taxon>
        <taxon>Bacteroidota</taxon>
        <taxon>Flavobacteriia</taxon>
        <taxon>Flavobacteriales</taxon>
        <taxon>Flavobacteriaceae</taxon>
        <taxon>Flavivirga</taxon>
    </lineage>
</organism>
<accession>A0ABT8WLL2</accession>
<keyword evidence="3" id="KW-1185">Reference proteome</keyword>
<feature type="transmembrane region" description="Helical" evidence="1">
    <location>
        <begin position="29"/>
        <end position="51"/>
    </location>
</feature>
<dbReference type="EMBL" id="JAUOEL010000002">
    <property type="protein sequence ID" value="MDO5973841.1"/>
    <property type="molecule type" value="Genomic_DNA"/>
</dbReference>
<feature type="transmembrane region" description="Helical" evidence="1">
    <location>
        <begin position="322"/>
        <end position="343"/>
    </location>
</feature>
<feature type="transmembrane region" description="Helical" evidence="1">
    <location>
        <begin position="58"/>
        <end position="80"/>
    </location>
</feature>
<comment type="caution">
    <text evidence="2">The sequence shown here is derived from an EMBL/GenBank/DDBJ whole genome shotgun (WGS) entry which is preliminary data.</text>
</comment>
<reference evidence="2" key="1">
    <citation type="submission" date="2023-07" db="EMBL/GenBank/DDBJ databases">
        <title>Two novel species in the genus Flavivirga.</title>
        <authorList>
            <person name="Kwon K."/>
        </authorList>
    </citation>
    <scope>NUCLEOTIDE SEQUENCE</scope>
    <source>
        <strain evidence="2">KACC 14158</strain>
    </source>
</reference>
<sequence length="348" mass="40609">MNIKENTNTSEEIDLGQLFKLIGNTINVFFKRIAIILKTIFHLFILFLLFFRDHFFKFLLALFLGIGVGAYMDYIAVPLYKSTMVIHPNFNSVKQMYSYIEFYNQLAKQQESKELAEVLNIPLEIAKSVKHIEIAAFSDEIQKMKQFSKFIENLDSITLKEIDYQDYLKKFNDINAEFHEIQIEATKPEAAKQCEKVIVTAVQNNEYFKLQKKIYDDNIIVKDTMIRDLQREIKNLQSFYKEIKILEAQKLEGGTTNINLTDNKIEQISEIELFDQIKKLKDEKVELNIDKGKTINIINVISEFPNKGILINDFSSKKIVQMPLFFISVLFLIIVMGVLNKYLANYSN</sequence>
<gene>
    <name evidence="2" type="ORF">Q4Q40_06555</name>
</gene>
<dbReference type="RefSeq" id="WP_303300987.1">
    <property type="nucleotide sequence ID" value="NZ_BAABDA010000051.1"/>
</dbReference>
<evidence type="ECO:0000313" key="2">
    <source>
        <dbReference type="EMBL" id="MDO5973841.1"/>
    </source>
</evidence>
<keyword evidence="1" id="KW-1133">Transmembrane helix</keyword>
<evidence type="ECO:0000313" key="3">
    <source>
        <dbReference type="Proteomes" id="UP001176806"/>
    </source>
</evidence>
<proteinExistence type="predicted"/>